<keyword evidence="8" id="KW-0449">Lipoprotein</keyword>
<feature type="chain" id="PRO_5042813424" description="Protein sleepless" evidence="9">
    <location>
        <begin position="25"/>
        <end position="134"/>
    </location>
</feature>
<proteinExistence type="predicted"/>
<dbReference type="PANTHER" id="PTHR33562">
    <property type="entry name" value="ATILLA, ISOFORM B-RELATED-RELATED"/>
    <property type="match status" value="1"/>
</dbReference>
<dbReference type="EMBL" id="JAZDUA010000348">
    <property type="protein sequence ID" value="KAK7794081.1"/>
    <property type="molecule type" value="Genomic_DNA"/>
</dbReference>
<keyword evidence="5" id="KW-1133">Transmembrane helix</keyword>
<evidence type="ECO:0000256" key="6">
    <source>
        <dbReference type="ARBA" id="ARBA00023136"/>
    </source>
</evidence>
<organism evidence="10 11">
    <name type="scientific">Gryllus longicercus</name>
    <dbReference type="NCBI Taxonomy" id="2509291"/>
    <lineage>
        <taxon>Eukaryota</taxon>
        <taxon>Metazoa</taxon>
        <taxon>Ecdysozoa</taxon>
        <taxon>Arthropoda</taxon>
        <taxon>Hexapoda</taxon>
        <taxon>Insecta</taxon>
        <taxon>Pterygota</taxon>
        <taxon>Neoptera</taxon>
        <taxon>Polyneoptera</taxon>
        <taxon>Orthoptera</taxon>
        <taxon>Ensifera</taxon>
        <taxon>Gryllidea</taxon>
        <taxon>Grylloidea</taxon>
        <taxon>Gryllidae</taxon>
        <taxon>Gryllinae</taxon>
        <taxon>Gryllus</taxon>
    </lineage>
</organism>
<evidence type="ECO:0000256" key="4">
    <source>
        <dbReference type="ARBA" id="ARBA00022729"/>
    </source>
</evidence>
<dbReference type="AlphaFoldDB" id="A0AAN9VFW5"/>
<keyword evidence="6" id="KW-0472">Membrane</keyword>
<dbReference type="PROSITE" id="PS51257">
    <property type="entry name" value="PROKAR_LIPOPROTEIN"/>
    <property type="match status" value="1"/>
</dbReference>
<keyword evidence="7" id="KW-0325">Glycoprotein</keyword>
<gene>
    <name evidence="10" type="ORF">R5R35_010288</name>
</gene>
<reference evidence="10 11" key="1">
    <citation type="submission" date="2024-03" db="EMBL/GenBank/DDBJ databases">
        <title>The genome assembly and annotation of the cricket Gryllus longicercus Weissman &amp; Gray.</title>
        <authorList>
            <person name="Szrajer S."/>
            <person name="Gray D."/>
            <person name="Ylla G."/>
        </authorList>
    </citation>
    <scope>NUCLEOTIDE SEQUENCE [LARGE SCALE GENOMIC DNA]</scope>
    <source>
        <strain evidence="10">DAG 2021-001</strain>
        <tissue evidence="10">Whole body minus gut</tissue>
    </source>
</reference>
<dbReference type="GO" id="GO:0098552">
    <property type="term" value="C:side of membrane"/>
    <property type="evidence" value="ECO:0007669"/>
    <property type="project" value="UniProtKB-KW"/>
</dbReference>
<dbReference type="GO" id="GO:0032222">
    <property type="term" value="P:regulation of synaptic transmission, cholinergic"/>
    <property type="evidence" value="ECO:0007669"/>
    <property type="project" value="InterPro"/>
</dbReference>
<evidence type="ECO:0000256" key="8">
    <source>
        <dbReference type="ARBA" id="ARBA00023288"/>
    </source>
</evidence>
<evidence type="ECO:0000256" key="9">
    <source>
        <dbReference type="SAM" id="SignalP"/>
    </source>
</evidence>
<evidence type="ECO:0000313" key="10">
    <source>
        <dbReference type="EMBL" id="KAK7794081.1"/>
    </source>
</evidence>
<keyword evidence="11" id="KW-1185">Reference proteome</keyword>
<evidence type="ECO:0000256" key="2">
    <source>
        <dbReference type="ARBA" id="ARBA00022622"/>
    </source>
</evidence>
<evidence type="ECO:0000256" key="1">
    <source>
        <dbReference type="ARBA" id="ARBA00004589"/>
    </source>
</evidence>
<evidence type="ECO:0008006" key="12">
    <source>
        <dbReference type="Google" id="ProtNLM"/>
    </source>
</evidence>
<evidence type="ECO:0000256" key="5">
    <source>
        <dbReference type="ARBA" id="ARBA00022989"/>
    </source>
</evidence>
<comment type="subcellular location">
    <subcellularLocation>
        <location evidence="1">Membrane</location>
        <topology evidence="1">Lipid-anchor</topology>
        <topology evidence="1">GPI-anchor</topology>
    </subcellularLocation>
</comment>
<dbReference type="InterPro" id="IPR031424">
    <property type="entry name" value="QVR-like"/>
</dbReference>
<keyword evidence="4 9" id="KW-0732">Signal</keyword>
<comment type="caution">
    <text evidence="10">The sequence shown here is derived from an EMBL/GenBank/DDBJ whole genome shotgun (WGS) entry which is preliminary data.</text>
</comment>
<keyword evidence="3" id="KW-0812">Transmembrane</keyword>
<feature type="signal peptide" evidence="9">
    <location>
        <begin position="1"/>
        <end position="24"/>
    </location>
</feature>
<protein>
    <recommendedName>
        <fullName evidence="12">Protein sleepless</fullName>
    </recommendedName>
</protein>
<dbReference type="InterPro" id="IPR050975">
    <property type="entry name" value="Sleep_regulator"/>
</dbReference>
<keyword evidence="2" id="KW-0336">GPI-anchor</keyword>
<evidence type="ECO:0000256" key="7">
    <source>
        <dbReference type="ARBA" id="ARBA00023180"/>
    </source>
</evidence>
<name>A0AAN9VFW5_9ORTH</name>
<evidence type="ECO:0000313" key="11">
    <source>
        <dbReference type="Proteomes" id="UP001378592"/>
    </source>
</evidence>
<sequence>MKLSFSTSLFALLLFSCCLLQGEGIRCYDCYSLRDLFCNDPFRKNSTATKEYPPGNVCVKLKGNLSKEDGFVIRREGMLEAQFDELKRSKTYPEGTQMEKCHVDLCNAAGASTASVAVAVAAVAAAAGGARLWR</sequence>
<accession>A0AAN9VFW5</accession>
<dbReference type="Pfam" id="PF17064">
    <property type="entry name" value="QVR"/>
    <property type="match status" value="1"/>
</dbReference>
<dbReference type="Proteomes" id="UP001378592">
    <property type="component" value="Unassembled WGS sequence"/>
</dbReference>
<dbReference type="GO" id="GO:0030431">
    <property type="term" value="P:sleep"/>
    <property type="evidence" value="ECO:0007669"/>
    <property type="project" value="InterPro"/>
</dbReference>
<evidence type="ECO:0000256" key="3">
    <source>
        <dbReference type="ARBA" id="ARBA00022692"/>
    </source>
</evidence>